<dbReference type="GO" id="GO:1901605">
    <property type="term" value="P:alpha-amino acid metabolic process"/>
    <property type="evidence" value="ECO:0007669"/>
    <property type="project" value="TreeGrafter"/>
</dbReference>
<comment type="similarity">
    <text evidence="2">Belongs to the class-I pyridoxal-phosphate-dependent aminotransferase family.</text>
</comment>
<dbReference type="InterPro" id="IPR050859">
    <property type="entry name" value="Class-I_PLP-dep_aminotransf"/>
</dbReference>
<protein>
    <submittedName>
        <fullName evidence="8">2-aminoadipate transaminase</fullName>
        <ecNumber evidence="8">2.6.1.39</ecNumber>
    </submittedName>
</protein>
<dbReference type="EC" id="2.6.1.39" evidence="8"/>
<dbReference type="Pfam" id="PF00155">
    <property type="entry name" value="Aminotran_1_2"/>
    <property type="match status" value="1"/>
</dbReference>
<dbReference type="PANTHER" id="PTHR42790">
    <property type="entry name" value="AMINOTRANSFERASE"/>
    <property type="match status" value="1"/>
</dbReference>
<evidence type="ECO:0000259" key="7">
    <source>
        <dbReference type="Pfam" id="PF00155"/>
    </source>
</evidence>
<evidence type="ECO:0000256" key="3">
    <source>
        <dbReference type="ARBA" id="ARBA00011738"/>
    </source>
</evidence>
<dbReference type="EMBL" id="VSSQ01000232">
    <property type="protein sequence ID" value="MPL87026.1"/>
    <property type="molecule type" value="Genomic_DNA"/>
</dbReference>
<evidence type="ECO:0000256" key="2">
    <source>
        <dbReference type="ARBA" id="ARBA00007441"/>
    </source>
</evidence>
<dbReference type="GO" id="GO:0030170">
    <property type="term" value="F:pyridoxal phosphate binding"/>
    <property type="evidence" value="ECO:0007669"/>
    <property type="project" value="InterPro"/>
</dbReference>
<dbReference type="InterPro" id="IPR015421">
    <property type="entry name" value="PyrdxlP-dep_Trfase_major"/>
</dbReference>
<dbReference type="CDD" id="cd00609">
    <property type="entry name" value="AAT_like"/>
    <property type="match status" value="1"/>
</dbReference>
<dbReference type="Gene3D" id="3.40.640.10">
    <property type="entry name" value="Type I PLP-dependent aspartate aminotransferase-like (Major domain)"/>
    <property type="match status" value="1"/>
</dbReference>
<dbReference type="FunFam" id="3.40.640.10:FF:000053">
    <property type="entry name" value="Aminotransferase, class I"/>
    <property type="match status" value="1"/>
</dbReference>
<dbReference type="InterPro" id="IPR015424">
    <property type="entry name" value="PyrdxlP-dep_Trfase"/>
</dbReference>
<dbReference type="AlphaFoldDB" id="A0A644V6Q3"/>
<keyword evidence="4 8" id="KW-0032">Aminotransferase</keyword>
<reference evidence="8" key="1">
    <citation type="submission" date="2019-08" db="EMBL/GenBank/DDBJ databases">
        <authorList>
            <person name="Kucharzyk K."/>
            <person name="Murdoch R.W."/>
            <person name="Higgins S."/>
            <person name="Loffler F."/>
        </authorList>
    </citation>
    <scope>NUCLEOTIDE SEQUENCE</scope>
</reference>
<dbReference type="PANTHER" id="PTHR42790:SF19">
    <property type="entry name" value="KYNURENINE_ALPHA-AMINOADIPATE AMINOTRANSFERASE, MITOCHONDRIAL"/>
    <property type="match status" value="1"/>
</dbReference>
<sequence>MAMNIQNILSANAKSMRRSAIRDLLSVANRPEVISFAGGFPNPATFPVEDLKVIMQEVLEQESTSALQYGPTEGNAKLRELLAKRYREQGLEISKENILITTSSQQAIDLVTKIFIDPGDTLICGLPSYLGALQAFWSYQAKPIGITKDEELEVVVKALMGSGKKPKFIYAIPDFQNPSGITMSVQQRKDVLAVAKKYDLLVIEDSPYRELRFDGVEMPMMYSMDNERVVLLGTFSKTFLPGFRLGWIIAPTNIIEKLIVAKQSTDLCAPVFDQAVAARYLEKGLFDKNLKKTIDMYRIKRDHMISCFEKYMPEGVKWTTPEGGLFLFVTLPEGYDATELFNVAIKEDVAFVIGEAFHCDGSGKNTMRINFSFMNEERTEEGVKRLAKAIAKMFETAPKPETPTTF</sequence>
<evidence type="ECO:0000256" key="1">
    <source>
        <dbReference type="ARBA" id="ARBA00001933"/>
    </source>
</evidence>
<keyword evidence="5 8" id="KW-0808">Transferase</keyword>
<keyword evidence="6" id="KW-0663">Pyridoxal phosphate</keyword>
<dbReference type="GO" id="GO:0047536">
    <property type="term" value="F:2-aminoadipate transaminase activity"/>
    <property type="evidence" value="ECO:0007669"/>
    <property type="project" value="UniProtKB-EC"/>
</dbReference>
<accession>A0A644V6Q3</accession>
<evidence type="ECO:0000256" key="4">
    <source>
        <dbReference type="ARBA" id="ARBA00022576"/>
    </source>
</evidence>
<comment type="cofactor">
    <cofactor evidence="1">
        <name>pyridoxal 5'-phosphate</name>
        <dbReference type="ChEBI" id="CHEBI:597326"/>
    </cofactor>
</comment>
<evidence type="ECO:0000256" key="6">
    <source>
        <dbReference type="ARBA" id="ARBA00022898"/>
    </source>
</evidence>
<organism evidence="8">
    <name type="scientific">bioreactor metagenome</name>
    <dbReference type="NCBI Taxonomy" id="1076179"/>
    <lineage>
        <taxon>unclassified sequences</taxon>
        <taxon>metagenomes</taxon>
        <taxon>ecological metagenomes</taxon>
    </lineage>
</organism>
<name>A0A644V6Q3_9ZZZZ</name>
<evidence type="ECO:0000256" key="5">
    <source>
        <dbReference type="ARBA" id="ARBA00022679"/>
    </source>
</evidence>
<dbReference type="InterPro" id="IPR004839">
    <property type="entry name" value="Aminotransferase_I/II_large"/>
</dbReference>
<dbReference type="InterPro" id="IPR015422">
    <property type="entry name" value="PyrdxlP-dep_Trfase_small"/>
</dbReference>
<dbReference type="Gene3D" id="3.90.1150.10">
    <property type="entry name" value="Aspartate Aminotransferase, domain 1"/>
    <property type="match status" value="1"/>
</dbReference>
<evidence type="ECO:0000313" key="8">
    <source>
        <dbReference type="EMBL" id="MPL87026.1"/>
    </source>
</evidence>
<comment type="subunit">
    <text evidence="3">Homodimer.</text>
</comment>
<gene>
    <name evidence="8" type="primary">lysN_5</name>
    <name evidence="8" type="ORF">SDC9_33018</name>
</gene>
<dbReference type="SUPFAM" id="SSF53383">
    <property type="entry name" value="PLP-dependent transferases"/>
    <property type="match status" value="1"/>
</dbReference>
<proteinExistence type="inferred from homology"/>
<feature type="domain" description="Aminotransferase class I/classII large" evidence="7">
    <location>
        <begin position="50"/>
        <end position="386"/>
    </location>
</feature>
<comment type="caution">
    <text evidence="8">The sequence shown here is derived from an EMBL/GenBank/DDBJ whole genome shotgun (WGS) entry which is preliminary data.</text>
</comment>